<accession>A0A0S3KEG1</accession>
<dbReference type="RefSeq" id="WP_071876088.1">
    <property type="nucleotide sequence ID" value="NZ_JXLC01000001.1"/>
</dbReference>
<dbReference type="Proteomes" id="UP000065511">
    <property type="component" value="Chromosome"/>
</dbReference>
<feature type="transmembrane region" description="Helical" evidence="1">
    <location>
        <begin position="28"/>
        <end position="45"/>
    </location>
</feature>
<keyword evidence="1" id="KW-1133">Transmembrane helix</keyword>
<gene>
    <name evidence="2" type="ORF">ATZ33_14795</name>
    <name evidence="3" type="ORF">RV15_GL000081</name>
</gene>
<sequence>MVYVISGGIIFGTHYLLKENQWLLKNKLWQLILGAILIVGVAIIVSTWIGSLFPVIGATLVCSTMLQIKYTHQMASQRLA</sequence>
<organism evidence="3 5">
    <name type="scientific">Enterococcus silesiacus</name>
    <dbReference type="NCBI Taxonomy" id="332949"/>
    <lineage>
        <taxon>Bacteria</taxon>
        <taxon>Bacillati</taxon>
        <taxon>Bacillota</taxon>
        <taxon>Bacilli</taxon>
        <taxon>Lactobacillales</taxon>
        <taxon>Enterococcaceae</taxon>
        <taxon>Enterococcus</taxon>
    </lineage>
</organism>
<evidence type="ECO:0000256" key="1">
    <source>
        <dbReference type="SAM" id="Phobius"/>
    </source>
</evidence>
<keyword evidence="1" id="KW-0472">Membrane</keyword>
<dbReference type="EMBL" id="CP013614">
    <property type="protein sequence ID" value="ALS02596.1"/>
    <property type="molecule type" value="Genomic_DNA"/>
</dbReference>
<dbReference type="Proteomes" id="UP000183039">
    <property type="component" value="Unassembled WGS sequence"/>
</dbReference>
<reference evidence="3 5" key="1">
    <citation type="submission" date="2014-12" db="EMBL/GenBank/DDBJ databases">
        <title>Draft genome sequences of 29 type strains of Enterococci.</title>
        <authorList>
            <person name="Zhong Z."/>
            <person name="Sun Z."/>
            <person name="Liu W."/>
            <person name="Zhang W."/>
            <person name="Zhang H."/>
        </authorList>
    </citation>
    <scope>NUCLEOTIDE SEQUENCE [LARGE SCALE GENOMIC DNA]</scope>
    <source>
        <strain evidence="3 5">DSM 22801</strain>
    </source>
</reference>
<evidence type="ECO:0000313" key="3">
    <source>
        <dbReference type="EMBL" id="OJG93479.1"/>
    </source>
</evidence>
<dbReference type="OrthoDB" id="2185986at2"/>
<evidence type="ECO:0000313" key="5">
    <source>
        <dbReference type="Proteomes" id="UP000183039"/>
    </source>
</evidence>
<dbReference type="EMBL" id="JXLC01000001">
    <property type="protein sequence ID" value="OJG93479.1"/>
    <property type="molecule type" value="Genomic_DNA"/>
</dbReference>
<proteinExistence type="predicted"/>
<keyword evidence="1" id="KW-0812">Transmembrane</keyword>
<keyword evidence="4" id="KW-1185">Reference proteome</keyword>
<dbReference type="AlphaFoldDB" id="A0A0S3KEG1"/>
<evidence type="ECO:0000313" key="4">
    <source>
        <dbReference type="Proteomes" id="UP000065511"/>
    </source>
</evidence>
<protein>
    <submittedName>
        <fullName evidence="3">Uncharacterized protein</fullName>
    </submittedName>
</protein>
<reference evidence="2 4" key="2">
    <citation type="submission" date="2015-12" db="EMBL/GenBank/DDBJ databases">
        <authorList>
            <person name="Lauer A."/>
            <person name="Humrighouse B."/>
            <person name="Loparev V."/>
            <person name="Shewmaker P.L."/>
            <person name="Whitney A.M."/>
            <person name="McLaughlin R.W."/>
        </authorList>
    </citation>
    <scope>NUCLEOTIDE SEQUENCE [LARGE SCALE GENOMIC DNA]</scope>
    <source>
        <strain evidence="2 4">LMG 23085</strain>
    </source>
</reference>
<name>A0A0S3KEG1_9ENTE</name>
<dbReference type="KEGG" id="ess:ATZ33_14795"/>
<evidence type="ECO:0000313" key="2">
    <source>
        <dbReference type="EMBL" id="ALS02596.1"/>
    </source>
</evidence>